<gene>
    <name evidence="2" type="ORF">FA15DRAFT_661910</name>
</gene>
<dbReference type="Pfam" id="PF17667">
    <property type="entry name" value="Pkinase_fungal"/>
    <property type="match status" value="1"/>
</dbReference>
<evidence type="ECO:0000313" key="3">
    <source>
        <dbReference type="Proteomes" id="UP000307440"/>
    </source>
</evidence>
<sequence length="242" mass="28038">HFLLWKIGVAHGDISFNNLMVKSLPNGNEVMVLNDYDLAVIMVEGEKSPSKKGDEITGTSTFMAIDLLFPSDGSVFHLYRHDLKSILWCIAWYCKEEKRWTEGSHNKIAKEKASWLLNVNPACPPDDIRPGAEVFWRPVIKTFRTWINARMARIECKADHTERELMEMIDQHLPCQEEYKTWDWMDFSVYVGVDGNWEPCYPGTGCSNLEVQQLLDLFYAGDQFIIGIYGHSWAMCNWLHIR</sequence>
<dbReference type="InterPro" id="IPR011009">
    <property type="entry name" value="Kinase-like_dom_sf"/>
</dbReference>
<dbReference type="Proteomes" id="UP000307440">
    <property type="component" value="Unassembled WGS sequence"/>
</dbReference>
<protein>
    <recommendedName>
        <fullName evidence="1">Fungal-type protein kinase domain-containing protein</fullName>
    </recommendedName>
</protein>
<name>A0A5C3K9Q7_COPMA</name>
<dbReference type="AlphaFoldDB" id="A0A5C3K9Q7"/>
<proteinExistence type="predicted"/>
<accession>A0A5C3K9Q7</accession>
<dbReference type="InterPro" id="IPR040976">
    <property type="entry name" value="Pkinase_fungal"/>
</dbReference>
<dbReference type="EMBL" id="ML210641">
    <property type="protein sequence ID" value="TFK16789.1"/>
    <property type="molecule type" value="Genomic_DNA"/>
</dbReference>
<feature type="non-terminal residue" evidence="2">
    <location>
        <position position="1"/>
    </location>
</feature>
<keyword evidence="3" id="KW-1185">Reference proteome</keyword>
<dbReference type="Gene3D" id="1.10.510.10">
    <property type="entry name" value="Transferase(Phosphotransferase) domain 1"/>
    <property type="match status" value="1"/>
</dbReference>
<dbReference type="PANTHER" id="PTHR38248">
    <property type="entry name" value="FUNK1 6"/>
    <property type="match status" value="1"/>
</dbReference>
<dbReference type="PANTHER" id="PTHR38248:SF2">
    <property type="entry name" value="FUNK1 11"/>
    <property type="match status" value="1"/>
</dbReference>
<evidence type="ECO:0000313" key="2">
    <source>
        <dbReference type="EMBL" id="TFK16789.1"/>
    </source>
</evidence>
<dbReference type="SUPFAM" id="SSF56112">
    <property type="entry name" value="Protein kinase-like (PK-like)"/>
    <property type="match status" value="1"/>
</dbReference>
<organism evidence="2 3">
    <name type="scientific">Coprinopsis marcescibilis</name>
    <name type="common">Agaric fungus</name>
    <name type="synonym">Psathyrella marcescibilis</name>
    <dbReference type="NCBI Taxonomy" id="230819"/>
    <lineage>
        <taxon>Eukaryota</taxon>
        <taxon>Fungi</taxon>
        <taxon>Dikarya</taxon>
        <taxon>Basidiomycota</taxon>
        <taxon>Agaricomycotina</taxon>
        <taxon>Agaricomycetes</taxon>
        <taxon>Agaricomycetidae</taxon>
        <taxon>Agaricales</taxon>
        <taxon>Agaricineae</taxon>
        <taxon>Psathyrellaceae</taxon>
        <taxon>Coprinopsis</taxon>
    </lineage>
</organism>
<reference evidence="2 3" key="1">
    <citation type="journal article" date="2019" name="Nat. Ecol. Evol.">
        <title>Megaphylogeny resolves global patterns of mushroom evolution.</title>
        <authorList>
            <person name="Varga T."/>
            <person name="Krizsan K."/>
            <person name="Foldi C."/>
            <person name="Dima B."/>
            <person name="Sanchez-Garcia M."/>
            <person name="Sanchez-Ramirez S."/>
            <person name="Szollosi G.J."/>
            <person name="Szarkandi J.G."/>
            <person name="Papp V."/>
            <person name="Albert L."/>
            <person name="Andreopoulos W."/>
            <person name="Angelini C."/>
            <person name="Antonin V."/>
            <person name="Barry K.W."/>
            <person name="Bougher N.L."/>
            <person name="Buchanan P."/>
            <person name="Buyck B."/>
            <person name="Bense V."/>
            <person name="Catcheside P."/>
            <person name="Chovatia M."/>
            <person name="Cooper J."/>
            <person name="Damon W."/>
            <person name="Desjardin D."/>
            <person name="Finy P."/>
            <person name="Geml J."/>
            <person name="Haridas S."/>
            <person name="Hughes K."/>
            <person name="Justo A."/>
            <person name="Karasinski D."/>
            <person name="Kautmanova I."/>
            <person name="Kiss B."/>
            <person name="Kocsube S."/>
            <person name="Kotiranta H."/>
            <person name="LaButti K.M."/>
            <person name="Lechner B.E."/>
            <person name="Liimatainen K."/>
            <person name="Lipzen A."/>
            <person name="Lukacs Z."/>
            <person name="Mihaltcheva S."/>
            <person name="Morgado L.N."/>
            <person name="Niskanen T."/>
            <person name="Noordeloos M.E."/>
            <person name="Ohm R.A."/>
            <person name="Ortiz-Santana B."/>
            <person name="Ovrebo C."/>
            <person name="Racz N."/>
            <person name="Riley R."/>
            <person name="Savchenko A."/>
            <person name="Shiryaev A."/>
            <person name="Soop K."/>
            <person name="Spirin V."/>
            <person name="Szebenyi C."/>
            <person name="Tomsovsky M."/>
            <person name="Tulloss R.E."/>
            <person name="Uehling J."/>
            <person name="Grigoriev I.V."/>
            <person name="Vagvolgyi C."/>
            <person name="Papp T."/>
            <person name="Martin F.M."/>
            <person name="Miettinen O."/>
            <person name="Hibbett D.S."/>
            <person name="Nagy L.G."/>
        </authorList>
    </citation>
    <scope>NUCLEOTIDE SEQUENCE [LARGE SCALE GENOMIC DNA]</scope>
    <source>
        <strain evidence="2 3">CBS 121175</strain>
    </source>
</reference>
<feature type="domain" description="Fungal-type protein kinase" evidence="1">
    <location>
        <begin position="3"/>
        <end position="94"/>
    </location>
</feature>
<evidence type="ECO:0000259" key="1">
    <source>
        <dbReference type="Pfam" id="PF17667"/>
    </source>
</evidence>
<dbReference type="OrthoDB" id="5569250at2759"/>